<dbReference type="Proteomes" id="UP000054011">
    <property type="component" value="Unassembled WGS sequence"/>
</dbReference>
<evidence type="ECO:0000313" key="2">
    <source>
        <dbReference type="Proteomes" id="UP000054011"/>
    </source>
</evidence>
<dbReference type="Gene3D" id="3.30.530.20">
    <property type="match status" value="1"/>
</dbReference>
<sequence>MAVRQHVIKRPPAAVWDVLSDRDRYCEWVVGTHDTEPLEGDWPEVGSSLRYTVALGPARFAGSTVVRRMEPPHRLELEVKSEPTGTARVAIEIAPWGDETLVVIDEHPLRGPGARLHNAVFDALLQLRHRRMLRRLAEVVEGTRPAPA</sequence>
<dbReference type="Pfam" id="PF10604">
    <property type="entry name" value="Polyketide_cyc2"/>
    <property type="match status" value="1"/>
</dbReference>
<dbReference type="STRING" id="936756.ATE80_02705"/>
<proteinExistence type="predicted"/>
<protein>
    <submittedName>
        <fullName evidence="1">Polyketide cyclase</fullName>
    </submittedName>
</protein>
<evidence type="ECO:0000313" key="1">
    <source>
        <dbReference type="EMBL" id="KUH40229.1"/>
    </source>
</evidence>
<name>A0A100Y9N3_9ACTN</name>
<dbReference type="InterPro" id="IPR019587">
    <property type="entry name" value="Polyketide_cyclase/dehydratase"/>
</dbReference>
<dbReference type="AlphaFoldDB" id="A0A100Y9N3"/>
<organism evidence="1 2">
    <name type="scientific">Streptomyces kanasensis</name>
    <dbReference type="NCBI Taxonomy" id="936756"/>
    <lineage>
        <taxon>Bacteria</taxon>
        <taxon>Bacillati</taxon>
        <taxon>Actinomycetota</taxon>
        <taxon>Actinomycetes</taxon>
        <taxon>Kitasatosporales</taxon>
        <taxon>Streptomycetaceae</taxon>
        <taxon>Streptomyces</taxon>
    </lineage>
</organism>
<dbReference type="SUPFAM" id="SSF55961">
    <property type="entry name" value="Bet v1-like"/>
    <property type="match status" value="1"/>
</dbReference>
<dbReference type="CDD" id="cd07814">
    <property type="entry name" value="SRPBCC_CalC_Aha1-like"/>
    <property type="match status" value="1"/>
</dbReference>
<dbReference type="InterPro" id="IPR023393">
    <property type="entry name" value="START-like_dom_sf"/>
</dbReference>
<dbReference type="RefSeq" id="WP_058940467.1">
    <property type="nucleotide sequence ID" value="NZ_LNSV01000004.1"/>
</dbReference>
<accession>A0A100Y9N3</accession>
<gene>
    <name evidence="1" type="ORF">ATE80_02705</name>
</gene>
<reference evidence="1 2" key="1">
    <citation type="submission" date="2015-11" db="EMBL/GenBank/DDBJ databases">
        <title>Genome-wide analysis reveals the secondary metabolome in Streptomyces kanasensis ZX01.</title>
        <authorList>
            <person name="Zhang G."/>
            <person name="Han L."/>
            <person name="Feng J."/>
            <person name="Zhang X."/>
        </authorList>
    </citation>
    <scope>NUCLEOTIDE SEQUENCE [LARGE SCALE GENOMIC DNA]</scope>
    <source>
        <strain evidence="1 2">ZX01</strain>
    </source>
</reference>
<dbReference type="OrthoDB" id="4483486at2"/>
<dbReference type="EMBL" id="LNSV01000004">
    <property type="protein sequence ID" value="KUH40229.1"/>
    <property type="molecule type" value="Genomic_DNA"/>
</dbReference>
<keyword evidence="2" id="KW-1185">Reference proteome</keyword>
<comment type="caution">
    <text evidence="1">The sequence shown here is derived from an EMBL/GenBank/DDBJ whole genome shotgun (WGS) entry which is preliminary data.</text>
</comment>